<dbReference type="EMBL" id="PFAR01000001">
    <property type="protein sequence ID" value="PIR93560.1"/>
    <property type="molecule type" value="Genomic_DNA"/>
</dbReference>
<comment type="caution">
    <text evidence="1">The sequence shown here is derived from an EMBL/GenBank/DDBJ whole genome shotgun (WGS) entry which is preliminary data.</text>
</comment>
<sequence length="225" mass="25990">MHIHMRLAGFFCQRMFAATKQSLPQYEGSPKKIITGHGIDLNFWLKDAGNGDNNNPAENLLTIHRLCRSKRLELGIKALKYLPEDYQLDVYGRDVERDYADEMRVLVKSGKLENRVNFKESLPMPEVRNLYKKYRVMVNMASETIDKTMLEGMLFGVYPVTTKGNSEAIGLPISLEHDDPEEIAEFILQGKWKEYNVEYLQNIVKERHSLSALISKMNKYIKDGK</sequence>
<gene>
    <name evidence="1" type="ORF">COT99_00110</name>
</gene>
<dbReference type="Gene3D" id="3.40.50.2000">
    <property type="entry name" value="Glycogen Phosphorylase B"/>
    <property type="match status" value="1"/>
</dbReference>
<dbReference type="Pfam" id="PF13692">
    <property type="entry name" value="Glyco_trans_1_4"/>
    <property type="match status" value="1"/>
</dbReference>
<dbReference type="Proteomes" id="UP000228626">
    <property type="component" value="Unassembled WGS sequence"/>
</dbReference>
<evidence type="ECO:0000313" key="1">
    <source>
        <dbReference type="EMBL" id="PIR93560.1"/>
    </source>
</evidence>
<proteinExistence type="predicted"/>
<dbReference type="SUPFAM" id="SSF53756">
    <property type="entry name" value="UDP-Glycosyltransferase/glycogen phosphorylase"/>
    <property type="match status" value="1"/>
</dbReference>
<dbReference type="AlphaFoldDB" id="A0A2H0V5D7"/>
<organism evidence="1 2">
    <name type="scientific">Candidatus Falkowbacteria bacterium CG10_big_fil_rev_8_21_14_0_10_43_10</name>
    <dbReference type="NCBI Taxonomy" id="1974567"/>
    <lineage>
        <taxon>Bacteria</taxon>
        <taxon>Candidatus Falkowiibacteriota</taxon>
    </lineage>
</organism>
<protein>
    <recommendedName>
        <fullName evidence="3">Glycosyl transferase family 1 domain-containing protein</fullName>
    </recommendedName>
</protein>
<accession>A0A2H0V5D7</accession>
<reference evidence="2" key="1">
    <citation type="submission" date="2017-09" db="EMBL/GenBank/DDBJ databases">
        <title>Depth-based differentiation of microbial function through sediment-hosted aquifers and enrichment of novel symbionts in the deep terrestrial subsurface.</title>
        <authorList>
            <person name="Probst A.J."/>
            <person name="Ladd B."/>
            <person name="Jarett J.K."/>
            <person name="Geller-Mcgrath D.E."/>
            <person name="Sieber C.M.K."/>
            <person name="Emerson J.B."/>
            <person name="Anantharaman K."/>
            <person name="Thomas B.C."/>
            <person name="Malmstrom R."/>
            <person name="Stieglmeier M."/>
            <person name="Klingl A."/>
            <person name="Woyke T."/>
            <person name="Ryan C.M."/>
            <person name="Banfield J.F."/>
        </authorList>
    </citation>
    <scope>NUCLEOTIDE SEQUENCE [LARGE SCALE GENOMIC DNA]</scope>
</reference>
<name>A0A2H0V5D7_9BACT</name>
<evidence type="ECO:0008006" key="3">
    <source>
        <dbReference type="Google" id="ProtNLM"/>
    </source>
</evidence>
<evidence type="ECO:0000313" key="2">
    <source>
        <dbReference type="Proteomes" id="UP000228626"/>
    </source>
</evidence>